<evidence type="ECO:0000256" key="4">
    <source>
        <dbReference type="ARBA" id="ARBA00030643"/>
    </source>
</evidence>
<dbReference type="HAMAP" id="MF_01401">
    <property type="entry name" value="MsrA"/>
    <property type="match status" value="1"/>
</dbReference>
<dbReference type="FunFam" id="3.30.1060.10:FF:000004">
    <property type="entry name" value="Peptide methionine sulfoxide reductase A5"/>
    <property type="match status" value="1"/>
</dbReference>
<dbReference type="Pfam" id="PF20939">
    <property type="entry name" value="MsrA_helical"/>
    <property type="match status" value="1"/>
</dbReference>
<evidence type="ECO:0000256" key="1">
    <source>
        <dbReference type="ARBA" id="ARBA00005591"/>
    </source>
</evidence>
<evidence type="ECO:0000313" key="8">
    <source>
        <dbReference type="Proteomes" id="UP000291343"/>
    </source>
</evidence>
<comment type="caution">
    <text evidence="7">The sequence shown here is derived from an EMBL/GenBank/DDBJ whole genome shotgun (WGS) entry which is preliminary data.</text>
</comment>
<dbReference type="InterPro" id="IPR002569">
    <property type="entry name" value="Met_Sox_Rdtase_MsrA_dom"/>
</dbReference>
<keyword evidence="8" id="KW-1185">Reference proteome</keyword>
<dbReference type="SUPFAM" id="SSF55068">
    <property type="entry name" value="Peptide methionine sulfoxide reductase"/>
    <property type="match status" value="1"/>
</dbReference>
<dbReference type="EMBL" id="QKKF02019733">
    <property type="protein sequence ID" value="RZF39700.1"/>
    <property type="molecule type" value="Genomic_DNA"/>
</dbReference>
<dbReference type="InterPro" id="IPR049006">
    <property type="entry name" value="MsrA_helical"/>
</dbReference>
<protein>
    <recommendedName>
        <fullName evidence="2">peptide-methionine (S)-S-oxide reductase</fullName>
        <ecNumber evidence="2">1.8.4.11</ecNumber>
    </recommendedName>
    <alternativeName>
        <fullName evidence="4">Peptide-methionine (S)-S-oxide reductase</fullName>
    </alternativeName>
</protein>
<dbReference type="PANTHER" id="PTHR43774">
    <property type="entry name" value="PEPTIDE METHIONINE SULFOXIDE REDUCTASE"/>
    <property type="match status" value="1"/>
</dbReference>
<dbReference type="AlphaFoldDB" id="A0A482X2T9"/>
<dbReference type="STRING" id="195883.A0A482X2T9"/>
<dbReference type="InParanoid" id="A0A482X2T9"/>
<organism evidence="7 8">
    <name type="scientific">Laodelphax striatellus</name>
    <name type="common">Small brown planthopper</name>
    <name type="synonym">Delphax striatella</name>
    <dbReference type="NCBI Taxonomy" id="195883"/>
    <lineage>
        <taxon>Eukaryota</taxon>
        <taxon>Metazoa</taxon>
        <taxon>Ecdysozoa</taxon>
        <taxon>Arthropoda</taxon>
        <taxon>Hexapoda</taxon>
        <taxon>Insecta</taxon>
        <taxon>Pterygota</taxon>
        <taxon>Neoptera</taxon>
        <taxon>Paraneoptera</taxon>
        <taxon>Hemiptera</taxon>
        <taxon>Auchenorrhyncha</taxon>
        <taxon>Fulgoroidea</taxon>
        <taxon>Delphacidae</taxon>
        <taxon>Criomorphinae</taxon>
        <taxon>Laodelphax</taxon>
    </lineage>
</organism>
<evidence type="ECO:0000256" key="3">
    <source>
        <dbReference type="ARBA" id="ARBA00023002"/>
    </source>
</evidence>
<dbReference type="Proteomes" id="UP000291343">
    <property type="component" value="Unassembled WGS sequence"/>
</dbReference>
<proteinExistence type="inferred from homology"/>
<dbReference type="FunCoup" id="A0A482X2T9">
    <property type="interactions" value="789"/>
</dbReference>
<dbReference type="GO" id="GO:0008113">
    <property type="term" value="F:peptide-methionine (S)-S-oxide reductase activity"/>
    <property type="evidence" value="ECO:0007669"/>
    <property type="project" value="UniProtKB-EC"/>
</dbReference>
<sequence>MLSSIREAVTSSVRGSSSVRSNMSTYLHNLDVPTKKATFGMACFWAPDALFGATLGVVRTRVGYCGGTKNNPTYRSLGDHTEAIDIDYDPNVITYSQLLELFWQNHDPTARNKLQYTSIIFYHDEDQKEAADKTLKDQQKRHKASIVTKVIPFKEFFDAEDYHQKYRLQQHPWLCSEIGVGKTSPLLKSSHLAARLNGYIIGQGGVAQFNKEAEQLGLEGQVRDYVRKLVEENEGNGLIC</sequence>
<keyword evidence="3" id="KW-0560">Oxidoreductase</keyword>
<evidence type="ECO:0000259" key="5">
    <source>
        <dbReference type="Pfam" id="PF01625"/>
    </source>
</evidence>
<feature type="domain" description="Selenoprotein methionine sulfoxide reductase A helical" evidence="6">
    <location>
        <begin position="187"/>
        <end position="231"/>
    </location>
</feature>
<gene>
    <name evidence="7" type="ORF">LSTR_LSTR012154</name>
</gene>
<dbReference type="OrthoDB" id="77405at2759"/>
<evidence type="ECO:0000256" key="2">
    <source>
        <dbReference type="ARBA" id="ARBA00012502"/>
    </source>
</evidence>
<reference evidence="7 8" key="1">
    <citation type="journal article" date="2017" name="Gigascience">
        <title>Genome sequence of the small brown planthopper, Laodelphax striatellus.</title>
        <authorList>
            <person name="Zhu J."/>
            <person name="Jiang F."/>
            <person name="Wang X."/>
            <person name="Yang P."/>
            <person name="Bao Y."/>
            <person name="Zhao W."/>
            <person name="Wang W."/>
            <person name="Lu H."/>
            <person name="Wang Q."/>
            <person name="Cui N."/>
            <person name="Li J."/>
            <person name="Chen X."/>
            <person name="Luo L."/>
            <person name="Yu J."/>
            <person name="Kang L."/>
            <person name="Cui F."/>
        </authorList>
    </citation>
    <scope>NUCLEOTIDE SEQUENCE [LARGE SCALE GENOMIC DNA]</scope>
    <source>
        <strain evidence="7">Lst14</strain>
    </source>
</reference>
<dbReference type="NCBIfam" id="TIGR00401">
    <property type="entry name" value="msrA"/>
    <property type="match status" value="1"/>
</dbReference>
<evidence type="ECO:0000313" key="7">
    <source>
        <dbReference type="EMBL" id="RZF39700.1"/>
    </source>
</evidence>
<dbReference type="PANTHER" id="PTHR43774:SF1">
    <property type="entry name" value="PEPTIDE METHIONINE SULFOXIDE REDUCTASE MSRA 2"/>
    <property type="match status" value="1"/>
</dbReference>
<dbReference type="InterPro" id="IPR036509">
    <property type="entry name" value="Met_Sox_Rdtase_MsrA_sf"/>
</dbReference>
<accession>A0A482X2T9</accession>
<name>A0A482X2T9_LAOST</name>
<dbReference type="Gene3D" id="3.30.1060.10">
    <property type="entry name" value="Peptide methionine sulphoxide reductase MsrA"/>
    <property type="match status" value="1"/>
</dbReference>
<evidence type="ECO:0000259" key="6">
    <source>
        <dbReference type="Pfam" id="PF20939"/>
    </source>
</evidence>
<dbReference type="EC" id="1.8.4.11" evidence="2"/>
<dbReference type="SMR" id="A0A482X2T9"/>
<dbReference type="Pfam" id="PF01625">
    <property type="entry name" value="PMSR"/>
    <property type="match status" value="1"/>
</dbReference>
<feature type="domain" description="Peptide methionine sulphoxide reductase MsrA" evidence="5">
    <location>
        <begin position="36"/>
        <end position="172"/>
    </location>
</feature>
<comment type="similarity">
    <text evidence="1">Belongs to the MsrA Met sulfoxide reductase family.</text>
</comment>